<feature type="region of interest" description="Disordered" evidence="1">
    <location>
        <begin position="102"/>
        <end position="124"/>
    </location>
</feature>
<feature type="compositionally biased region" description="Basic and acidic residues" evidence="1">
    <location>
        <begin position="115"/>
        <end position="124"/>
    </location>
</feature>
<protein>
    <recommendedName>
        <fullName evidence="4">Ribosomal protein L2</fullName>
    </recommendedName>
</protein>
<keyword evidence="3" id="KW-1185">Reference proteome</keyword>
<evidence type="ECO:0000256" key="1">
    <source>
        <dbReference type="SAM" id="MobiDB-lite"/>
    </source>
</evidence>
<evidence type="ECO:0000313" key="3">
    <source>
        <dbReference type="Proteomes" id="UP001519460"/>
    </source>
</evidence>
<organism evidence="2 3">
    <name type="scientific">Batillaria attramentaria</name>
    <dbReference type="NCBI Taxonomy" id="370345"/>
    <lineage>
        <taxon>Eukaryota</taxon>
        <taxon>Metazoa</taxon>
        <taxon>Spiralia</taxon>
        <taxon>Lophotrochozoa</taxon>
        <taxon>Mollusca</taxon>
        <taxon>Gastropoda</taxon>
        <taxon>Caenogastropoda</taxon>
        <taxon>Sorbeoconcha</taxon>
        <taxon>Cerithioidea</taxon>
        <taxon>Batillariidae</taxon>
        <taxon>Batillaria</taxon>
    </lineage>
</organism>
<sequence>MGFSPAPFAASGAPIHLPTVLNARKDGSDTGGRACAKKIKFTSFESRIGGRGKDLFSLAILSLSRQTSDQTIIRSGSGKIGSRGLNGLKGAWPVRVGRNRSTSIMPLAPCPGEGGETKKGDLVL</sequence>
<name>A0ABD0J138_9CAEN</name>
<evidence type="ECO:0000313" key="2">
    <source>
        <dbReference type="EMBL" id="KAK7447129.1"/>
    </source>
</evidence>
<dbReference type="EMBL" id="JACVVK020000774">
    <property type="protein sequence ID" value="KAK7447129.1"/>
    <property type="molecule type" value="Genomic_DNA"/>
</dbReference>
<dbReference type="Proteomes" id="UP001519460">
    <property type="component" value="Unassembled WGS sequence"/>
</dbReference>
<accession>A0ABD0J138</accession>
<comment type="caution">
    <text evidence="2">The sequence shown here is derived from an EMBL/GenBank/DDBJ whole genome shotgun (WGS) entry which is preliminary data.</text>
</comment>
<proteinExistence type="predicted"/>
<reference evidence="2 3" key="1">
    <citation type="journal article" date="2023" name="Sci. Data">
        <title>Genome assembly of the Korean intertidal mud-creeper Batillaria attramentaria.</title>
        <authorList>
            <person name="Patra A.K."/>
            <person name="Ho P.T."/>
            <person name="Jun S."/>
            <person name="Lee S.J."/>
            <person name="Kim Y."/>
            <person name="Won Y.J."/>
        </authorList>
    </citation>
    <scope>NUCLEOTIDE SEQUENCE [LARGE SCALE GENOMIC DNA]</scope>
    <source>
        <strain evidence="2">Wonlab-2016</strain>
    </source>
</reference>
<gene>
    <name evidence="2" type="ORF">BaRGS_00040219</name>
</gene>
<evidence type="ECO:0008006" key="4">
    <source>
        <dbReference type="Google" id="ProtNLM"/>
    </source>
</evidence>
<dbReference type="AlphaFoldDB" id="A0ABD0J138"/>